<accession>A0A829ZE82</accession>
<organism evidence="1 2">
    <name type="scientific">Thomasclavelia cocleata</name>
    <dbReference type="NCBI Taxonomy" id="69824"/>
    <lineage>
        <taxon>Bacteria</taxon>
        <taxon>Bacillati</taxon>
        <taxon>Bacillota</taxon>
        <taxon>Erysipelotrichia</taxon>
        <taxon>Erysipelotrichales</taxon>
        <taxon>Coprobacillaceae</taxon>
        <taxon>Thomasclavelia</taxon>
    </lineage>
</organism>
<gene>
    <name evidence="1" type="ORF">IMSAGC017_02324</name>
</gene>
<dbReference type="AlphaFoldDB" id="A0A829ZE82"/>
<reference evidence="1 2" key="1">
    <citation type="journal article" date="2020" name="Microbiome">
        <title>Single-cell genomics of uncultured bacteria reveals dietary fiber responders in the mouse gut microbiota.</title>
        <authorList>
            <person name="Chijiiwa R."/>
            <person name="Hosokawa M."/>
            <person name="Kogawa M."/>
            <person name="Nishikawa Y."/>
            <person name="Ide K."/>
            <person name="Sakanashi C."/>
            <person name="Takahashi K."/>
            <person name="Takeyama H."/>
        </authorList>
    </citation>
    <scope>NUCLEOTIDE SEQUENCE [LARGE SCALE GENOMIC DNA]</scope>
    <source>
        <strain evidence="1">IMSAGC_017</strain>
    </source>
</reference>
<sequence>MEQRTNLAGLGKTGIWKPFFSGNYHINVYGYSDKSDVFYQNRRTGISVCGFSYCRDDCADSVPVYTGQASHPGLQCNYDTGNCNFMVFSA</sequence>
<dbReference type="Proteomes" id="UP000490821">
    <property type="component" value="Unassembled WGS sequence"/>
</dbReference>
<dbReference type="EMBL" id="BLMI01000292">
    <property type="protein sequence ID" value="GFI42277.1"/>
    <property type="molecule type" value="Genomic_DNA"/>
</dbReference>
<comment type="caution">
    <text evidence="1">The sequence shown here is derived from an EMBL/GenBank/DDBJ whole genome shotgun (WGS) entry which is preliminary data.</text>
</comment>
<evidence type="ECO:0000313" key="2">
    <source>
        <dbReference type="Proteomes" id="UP000490821"/>
    </source>
</evidence>
<proteinExistence type="predicted"/>
<evidence type="ECO:0000313" key="1">
    <source>
        <dbReference type="EMBL" id="GFI42277.1"/>
    </source>
</evidence>
<protein>
    <submittedName>
        <fullName evidence="1">Uncharacterized protein</fullName>
    </submittedName>
</protein>
<name>A0A829ZE82_9FIRM</name>